<organism evidence="2 3">
    <name type="scientific">Nocardioides eburneus</name>
    <dbReference type="NCBI Taxonomy" id="3231482"/>
    <lineage>
        <taxon>Bacteria</taxon>
        <taxon>Bacillati</taxon>
        <taxon>Actinomycetota</taxon>
        <taxon>Actinomycetes</taxon>
        <taxon>Propionibacteriales</taxon>
        <taxon>Nocardioidaceae</taxon>
        <taxon>Nocardioides</taxon>
    </lineage>
</organism>
<accession>A0ABV3SWZ3</accession>
<dbReference type="RefSeq" id="WP_367992872.1">
    <property type="nucleotide sequence ID" value="NZ_JBFPJR010000010.1"/>
</dbReference>
<evidence type="ECO:0000313" key="2">
    <source>
        <dbReference type="EMBL" id="MEX0427464.1"/>
    </source>
</evidence>
<gene>
    <name evidence="2" type="ORF">AB3X52_07535</name>
</gene>
<dbReference type="EMBL" id="JBFPJR010000010">
    <property type="protein sequence ID" value="MEX0427464.1"/>
    <property type="molecule type" value="Genomic_DNA"/>
</dbReference>
<dbReference type="Gene3D" id="3.50.50.60">
    <property type="entry name" value="FAD/NAD(P)-binding domain"/>
    <property type="match status" value="1"/>
</dbReference>
<name>A0ABV3SWZ3_9ACTN</name>
<dbReference type="Proteomes" id="UP001556631">
    <property type="component" value="Unassembled WGS sequence"/>
</dbReference>
<protein>
    <submittedName>
        <fullName evidence="2">Phytoene desaturase family protein</fullName>
    </submittedName>
</protein>
<proteinExistence type="predicted"/>
<sequence length="441" mass="47247">MARVVVIGGGYGGLATSVRLAKLGHSVTLVESADAPGGALRPVELDGFSWDGSAHATLLPAVLRDLFRKSGRPAERELELEPLDVIREHRFEDGTRVRLPGGSRAAQLAAFDELGPGLGQHWVDHVAAYADDWEVLRKHYLENPWNPAALPREAAARLDSREMLARRLRRTLKDERLRLVAGHPFVAGGHHLRDVPAWSGLTAYLEQRFGAWRVVGGTGEIAAALTKRLATRRVETLTSTSAVDLVLRDGRAAAVATTAGEIDLGPDGAVVCAIDPRRLPALHDHVRRTLPALPPPMFHLGLAGPLPDHLTDLPAELVLHGDPTLVVRTRGRAPTADGAAWTVHSYGTLLEDILLALARHRIDVRDHVVTRVDLGAAELVGRWGGSPLGVLWAGRRTVRQRLGPHTPIENVYAAGAHATPGAGLPYVGLSAALVAQVIGPA</sequence>
<dbReference type="SUPFAM" id="SSF51905">
    <property type="entry name" value="FAD/NAD(P)-binding domain"/>
    <property type="match status" value="1"/>
</dbReference>
<comment type="caution">
    <text evidence="2">The sequence shown here is derived from an EMBL/GenBank/DDBJ whole genome shotgun (WGS) entry which is preliminary data.</text>
</comment>
<keyword evidence="3" id="KW-1185">Reference proteome</keyword>
<evidence type="ECO:0000259" key="1">
    <source>
        <dbReference type="Pfam" id="PF01593"/>
    </source>
</evidence>
<dbReference type="InterPro" id="IPR002937">
    <property type="entry name" value="Amino_oxidase"/>
</dbReference>
<evidence type="ECO:0000313" key="3">
    <source>
        <dbReference type="Proteomes" id="UP001556631"/>
    </source>
</evidence>
<dbReference type="Pfam" id="PF01593">
    <property type="entry name" value="Amino_oxidase"/>
    <property type="match status" value="1"/>
</dbReference>
<dbReference type="InterPro" id="IPR036188">
    <property type="entry name" value="FAD/NAD-bd_sf"/>
</dbReference>
<dbReference type="PANTHER" id="PTHR43734">
    <property type="entry name" value="PHYTOENE DESATURASE"/>
    <property type="match status" value="1"/>
</dbReference>
<feature type="domain" description="Amine oxidase" evidence="1">
    <location>
        <begin position="12"/>
        <end position="283"/>
    </location>
</feature>
<reference evidence="2 3" key="1">
    <citation type="submission" date="2024-07" db="EMBL/GenBank/DDBJ databases">
        <authorList>
            <person name="Lee S."/>
            <person name="Kang M."/>
        </authorList>
    </citation>
    <scope>NUCLEOTIDE SEQUENCE [LARGE SCALE GENOMIC DNA]</scope>
    <source>
        <strain evidence="2 3">DS6</strain>
    </source>
</reference>
<dbReference type="PANTHER" id="PTHR43734:SF1">
    <property type="entry name" value="PHYTOENE DESATURASE"/>
    <property type="match status" value="1"/>
</dbReference>